<dbReference type="PROSITE" id="PS50966">
    <property type="entry name" value="ZF_SWIM"/>
    <property type="match status" value="1"/>
</dbReference>
<evidence type="ECO:0000313" key="3">
    <source>
        <dbReference type="EMBL" id="KAK8898516.1"/>
    </source>
</evidence>
<dbReference type="Proteomes" id="UP001470230">
    <property type="component" value="Unassembled WGS sequence"/>
</dbReference>
<gene>
    <name evidence="3" type="ORF">M9Y10_000807</name>
</gene>
<comment type="caution">
    <text evidence="3">The sequence shown here is derived from an EMBL/GenBank/DDBJ whole genome shotgun (WGS) entry which is preliminary data.</text>
</comment>
<dbReference type="EMBL" id="JAPFFF010000001">
    <property type="protein sequence ID" value="KAK8898516.1"/>
    <property type="molecule type" value="Genomic_DNA"/>
</dbReference>
<keyword evidence="1" id="KW-0479">Metal-binding</keyword>
<name>A0ABR2L679_9EUKA</name>
<accession>A0ABR2L679</accession>
<keyword evidence="4" id="KW-1185">Reference proteome</keyword>
<evidence type="ECO:0000256" key="1">
    <source>
        <dbReference type="PROSITE-ProRule" id="PRU00325"/>
    </source>
</evidence>
<dbReference type="InterPro" id="IPR007527">
    <property type="entry name" value="Znf_SWIM"/>
</dbReference>
<keyword evidence="1" id="KW-0863">Zinc-finger</keyword>
<evidence type="ECO:0000313" key="4">
    <source>
        <dbReference type="Proteomes" id="UP001470230"/>
    </source>
</evidence>
<protein>
    <recommendedName>
        <fullName evidence="2">SWIM-type domain-containing protein</fullName>
    </recommendedName>
</protein>
<feature type="domain" description="SWIM-type" evidence="2">
    <location>
        <begin position="45"/>
        <end position="77"/>
    </location>
</feature>
<reference evidence="3 4" key="1">
    <citation type="submission" date="2024-04" db="EMBL/GenBank/DDBJ databases">
        <title>Tritrichomonas musculus Genome.</title>
        <authorList>
            <person name="Alves-Ferreira E."/>
            <person name="Grigg M."/>
            <person name="Lorenzi H."/>
            <person name="Galac M."/>
        </authorList>
    </citation>
    <scope>NUCLEOTIDE SEQUENCE [LARGE SCALE GENOMIC DNA]</scope>
    <source>
        <strain evidence="3 4">EAF2021</strain>
    </source>
</reference>
<sequence>MTPYFTKRKAHIEDIANKLHILKNESYGTSRVVVDPRYKINSIRWEVKTRNLNCVCGKFSDRVFPCSHMVKAFNDLNETYEHLIHPCYFTKTIREALRNLISPVSLAGLRKDERNFLKQA</sequence>
<organism evidence="3 4">
    <name type="scientific">Tritrichomonas musculus</name>
    <dbReference type="NCBI Taxonomy" id="1915356"/>
    <lineage>
        <taxon>Eukaryota</taxon>
        <taxon>Metamonada</taxon>
        <taxon>Parabasalia</taxon>
        <taxon>Tritrichomonadida</taxon>
        <taxon>Tritrichomonadidae</taxon>
        <taxon>Tritrichomonas</taxon>
    </lineage>
</organism>
<proteinExistence type="predicted"/>
<evidence type="ECO:0000259" key="2">
    <source>
        <dbReference type="PROSITE" id="PS50966"/>
    </source>
</evidence>
<keyword evidence="1" id="KW-0862">Zinc</keyword>